<dbReference type="PANTHER" id="PTHR47814:SF1">
    <property type="entry name" value="PEPTIDYL-TRNA HYDROLASE ARFB"/>
    <property type="match status" value="1"/>
</dbReference>
<accession>A0A1F6NWF5</accession>
<gene>
    <name evidence="2" type="ORF">A3J93_00145</name>
</gene>
<evidence type="ECO:0000313" key="3">
    <source>
        <dbReference type="Proteomes" id="UP000177907"/>
    </source>
</evidence>
<feature type="domain" description="Prokaryotic-type class I peptide chain release factors" evidence="1">
    <location>
        <begin position="3"/>
        <end position="125"/>
    </location>
</feature>
<dbReference type="AlphaFoldDB" id="A0A1F6NWF5"/>
<dbReference type="InterPro" id="IPR000352">
    <property type="entry name" value="Pep_chain_release_fac_I"/>
</dbReference>
<dbReference type="PANTHER" id="PTHR47814">
    <property type="entry name" value="PEPTIDYL-TRNA HYDROLASE ARFB"/>
    <property type="match status" value="1"/>
</dbReference>
<evidence type="ECO:0000259" key="1">
    <source>
        <dbReference type="Pfam" id="PF00472"/>
    </source>
</evidence>
<dbReference type="NCBIfam" id="NF006718">
    <property type="entry name" value="PRK09256.1"/>
    <property type="match status" value="1"/>
</dbReference>
<dbReference type="EMBL" id="MFQZ01000005">
    <property type="protein sequence ID" value="OGH88140.1"/>
    <property type="molecule type" value="Genomic_DNA"/>
</dbReference>
<dbReference type="GO" id="GO:0003747">
    <property type="term" value="F:translation release factor activity"/>
    <property type="evidence" value="ECO:0007669"/>
    <property type="project" value="InterPro"/>
</dbReference>
<comment type="caution">
    <text evidence="2">The sequence shown here is derived from an EMBL/GenBank/DDBJ whole genome shotgun (WGS) entry which is preliminary data.</text>
</comment>
<dbReference type="STRING" id="1798704.A3J93_00145"/>
<sequence length="132" mass="15043">MGVHIPVNEIKITYARSSGAGGQNVNKTATKAILHWSVGRSQVLSAEQKERVRAKLKNKINWFDEVVIMAEEERSQPQNRATAVARLQTLVARALQIPKKRRPTRPTYSSKIKRLEAKKIHSRLKILRHSLE</sequence>
<organism evidence="2 3">
    <name type="scientific">Candidatus Magasanikbacteria bacterium RIFOXYC2_FULL_42_28</name>
    <dbReference type="NCBI Taxonomy" id="1798704"/>
    <lineage>
        <taxon>Bacteria</taxon>
        <taxon>Candidatus Magasanikiibacteriota</taxon>
    </lineage>
</organism>
<protein>
    <recommendedName>
        <fullName evidence="1">Prokaryotic-type class I peptide chain release factors domain-containing protein</fullName>
    </recommendedName>
</protein>
<dbReference type="SUPFAM" id="SSF110916">
    <property type="entry name" value="Peptidyl-tRNA hydrolase domain-like"/>
    <property type="match status" value="1"/>
</dbReference>
<dbReference type="GO" id="GO:0072344">
    <property type="term" value="P:rescue of stalled ribosome"/>
    <property type="evidence" value="ECO:0007669"/>
    <property type="project" value="TreeGrafter"/>
</dbReference>
<reference evidence="2 3" key="1">
    <citation type="journal article" date="2016" name="Nat. Commun.">
        <title>Thousands of microbial genomes shed light on interconnected biogeochemical processes in an aquifer system.</title>
        <authorList>
            <person name="Anantharaman K."/>
            <person name="Brown C.T."/>
            <person name="Hug L.A."/>
            <person name="Sharon I."/>
            <person name="Castelle C.J."/>
            <person name="Probst A.J."/>
            <person name="Thomas B.C."/>
            <person name="Singh A."/>
            <person name="Wilkins M.J."/>
            <person name="Karaoz U."/>
            <person name="Brodie E.L."/>
            <person name="Williams K.H."/>
            <person name="Hubbard S.S."/>
            <person name="Banfield J.F."/>
        </authorList>
    </citation>
    <scope>NUCLEOTIDE SEQUENCE [LARGE SCALE GENOMIC DNA]</scope>
</reference>
<evidence type="ECO:0000313" key="2">
    <source>
        <dbReference type="EMBL" id="OGH88140.1"/>
    </source>
</evidence>
<dbReference type="Pfam" id="PF00472">
    <property type="entry name" value="RF-1"/>
    <property type="match status" value="1"/>
</dbReference>
<dbReference type="GO" id="GO:0004045">
    <property type="term" value="F:peptidyl-tRNA hydrolase activity"/>
    <property type="evidence" value="ECO:0007669"/>
    <property type="project" value="TreeGrafter"/>
</dbReference>
<dbReference type="Proteomes" id="UP000177907">
    <property type="component" value="Unassembled WGS sequence"/>
</dbReference>
<dbReference type="Gene3D" id="3.30.160.20">
    <property type="match status" value="1"/>
</dbReference>
<proteinExistence type="predicted"/>
<name>A0A1F6NWF5_9BACT</name>
<dbReference type="GO" id="GO:0043022">
    <property type="term" value="F:ribosome binding"/>
    <property type="evidence" value="ECO:0007669"/>
    <property type="project" value="TreeGrafter"/>
</dbReference>